<dbReference type="FunFam" id="3.50.30.50:FF:000001">
    <property type="entry name" value="Kynurenine formamidase"/>
    <property type="match status" value="1"/>
</dbReference>
<evidence type="ECO:0000256" key="11">
    <source>
        <dbReference type="ARBA" id="ARBA00060547"/>
    </source>
</evidence>
<accession>A0A1B7LAP6</accession>
<dbReference type="STRING" id="1838280.A6M21_01420"/>
<proteinExistence type="predicted"/>
<reference evidence="12 13" key="1">
    <citation type="submission" date="2016-04" db="EMBL/GenBank/DDBJ databases">
        <authorList>
            <person name="Evans L.H."/>
            <person name="Alamgir A."/>
            <person name="Owens N."/>
            <person name="Weber N.D."/>
            <person name="Virtaneva K."/>
            <person name="Barbian K."/>
            <person name="Babar A."/>
            <person name="Rosenke K."/>
        </authorList>
    </citation>
    <scope>NUCLEOTIDE SEQUENCE [LARGE SCALE GENOMIC DNA]</scope>
    <source>
        <strain evidence="12 13">LMa1</strain>
    </source>
</reference>
<dbReference type="SUPFAM" id="SSF102198">
    <property type="entry name" value="Putative cyclase"/>
    <property type="match status" value="1"/>
</dbReference>
<comment type="subunit">
    <text evidence="3">Homodimer.</text>
</comment>
<dbReference type="EC" id="3.5.1.9" evidence="4"/>
<dbReference type="Pfam" id="PF04199">
    <property type="entry name" value="Cyclase"/>
    <property type="match status" value="1"/>
</dbReference>
<evidence type="ECO:0000313" key="12">
    <source>
        <dbReference type="EMBL" id="OAT79417.1"/>
    </source>
</evidence>
<evidence type="ECO:0000256" key="5">
    <source>
        <dbReference type="ARBA" id="ARBA00014889"/>
    </source>
</evidence>
<evidence type="ECO:0000256" key="7">
    <source>
        <dbReference type="ARBA" id="ARBA00022801"/>
    </source>
</evidence>
<comment type="pathway">
    <text evidence="11">Amino-acid degradation; L-tryptophan degradation via kynurenine pathway; L-kynurenine from L-tryptophan: step 2/2.</text>
</comment>
<dbReference type="InterPro" id="IPR007325">
    <property type="entry name" value="KFase/CYL"/>
</dbReference>
<comment type="cofactor">
    <cofactor evidence="1">
        <name>Zn(2+)</name>
        <dbReference type="ChEBI" id="CHEBI:29105"/>
    </cofactor>
</comment>
<name>A0A1B7LAP6_9FIRM</name>
<dbReference type="AlphaFoldDB" id="A0A1B7LAP6"/>
<evidence type="ECO:0000256" key="3">
    <source>
        <dbReference type="ARBA" id="ARBA00011738"/>
    </source>
</evidence>
<gene>
    <name evidence="12" type="ORF">A6M21_01420</name>
</gene>
<evidence type="ECO:0000256" key="2">
    <source>
        <dbReference type="ARBA" id="ARBA00002204"/>
    </source>
</evidence>
<organism evidence="12 13">
    <name type="scientific">Desulfotomaculum copahuensis</name>
    <dbReference type="NCBI Taxonomy" id="1838280"/>
    <lineage>
        <taxon>Bacteria</taxon>
        <taxon>Bacillati</taxon>
        <taxon>Bacillota</taxon>
        <taxon>Clostridia</taxon>
        <taxon>Eubacteriales</taxon>
        <taxon>Desulfotomaculaceae</taxon>
        <taxon>Desulfotomaculum</taxon>
    </lineage>
</organism>
<dbReference type="InterPro" id="IPR037175">
    <property type="entry name" value="KFase_sf"/>
</dbReference>
<comment type="catalytic activity">
    <reaction evidence="10">
        <text>N-formyl-L-kynurenine + H2O = L-kynurenine + formate + H(+)</text>
        <dbReference type="Rhea" id="RHEA:13009"/>
        <dbReference type="ChEBI" id="CHEBI:15377"/>
        <dbReference type="ChEBI" id="CHEBI:15378"/>
        <dbReference type="ChEBI" id="CHEBI:15740"/>
        <dbReference type="ChEBI" id="CHEBI:57959"/>
        <dbReference type="ChEBI" id="CHEBI:58629"/>
        <dbReference type="EC" id="3.5.1.9"/>
    </reaction>
</comment>
<evidence type="ECO:0000256" key="4">
    <source>
        <dbReference type="ARBA" id="ARBA00012930"/>
    </source>
</evidence>
<protein>
    <recommendedName>
        <fullName evidence="5">Kynurenine formamidase</fullName>
        <ecNumber evidence="4">3.5.1.9</ecNumber>
    </recommendedName>
</protein>
<sequence>MEEQLNMLKIYDVSMAIHPGMAVYKNKAEKRPAMEVSRDESKGILETRLYLDAHTGTHVDAPLHVIPGGPGVESLSPAAFFGPCRVLDLTGVPEKIERRDLMPHGLSAGDFILFQTRNSWSTDFDFNFVYISAEAAQYLAEAGVRGVGLDALGVERDQPGYPTHRTLLARNIMVIEGLRLKEVPPGSYFLLAAPLLLPGVEAAPARVLLAGRQDFYSFLSNMNESREMRSE</sequence>
<keyword evidence="6" id="KW-0479">Metal-binding</keyword>
<evidence type="ECO:0000256" key="6">
    <source>
        <dbReference type="ARBA" id="ARBA00022723"/>
    </source>
</evidence>
<dbReference type="Gene3D" id="3.50.30.50">
    <property type="entry name" value="Putative cyclase"/>
    <property type="match status" value="1"/>
</dbReference>
<dbReference type="PANTHER" id="PTHR31118:SF12">
    <property type="entry name" value="CYCLASE-LIKE PROTEIN 2"/>
    <property type="match status" value="1"/>
</dbReference>
<evidence type="ECO:0000256" key="10">
    <source>
        <dbReference type="ARBA" id="ARBA00048496"/>
    </source>
</evidence>
<keyword evidence="13" id="KW-1185">Reference proteome</keyword>
<evidence type="ECO:0000256" key="9">
    <source>
        <dbReference type="ARBA" id="ARBA00023079"/>
    </source>
</evidence>
<comment type="caution">
    <text evidence="12">The sequence shown here is derived from an EMBL/GenBank/DDBJ whole genome shotgun (WGS) entry which is preliminary data.</text>
</comment>
<evidence type="ECO:0000256" key="1">
    <source>
        <dbReference type="ARBA" id="ARBA00001947"/>
    </source>
</evidence>
<dbReference type="GO" id="GO:0004061">
    <property type="term" value="F:arylformamidase activity"/>
    <property type="evidence" value="ECO:0007669"/>
    <property type="project" value="UniProtKB-EC"/>
</dbReference>
<keyword evidence="9" id="KW-0823">Tryptophan catabolism</keyword>
<dbReference type="GO" id="GO:0019441">
    <property type="term" value="P:L-tryptophan catabolic process to kynurenine"/>
    <property type="evidence" value="ECO:0007669"/>
    <property type="project" value="InterPro"/>
</dbReference>
<dbReference type="PANTHER" id="PTHR31118">
    <property type="entry name" value="CYCLASE-LIKE PROTEIN 2"/>
    <property type="match status" value="1"/>
</dbReference>
<keyword evidence="7" id="KW-0378">Hydrolase</keyword>
<comment type="function">
    <text evidence="2">Catalyzes the hydrolysis of N-formyl-L-kynurenine to L-kynurenine, the second step in the kynurenine pathway of tryptophan degradation.</text>
</comment>
<evidence type="ECO:0000256" key="8">
    <source>
        <dbReference type="ARBA" id="ARBA00022833"/>
    </source>
</evidence>
<dbReference type="EMBL" id="LYVF01000197">
    <property type="protein sequence ID" value="OAT79417.1"/>
    <property type="molecule type" value="Genomic_DNA"/>
</dbReference>
<dbReference type="Proteomes" id="UP000078532">
    <property type="component" value="Unassembled WGS sequence"/>
</dbReference>
<evidence type="ECO:0000313" key="13">
    <source>
        <dbReference type="Proteomes" id="UP000078532"/>
    </source>
</evidence>
<dbReference type="GO" id="GO:0046872">
    <property type="term" value="F:metal ion binding"/>
    <property type="evidence" value="ECO:0007669"/>
    <property type="project" value="UniProtKB-KW"/>
</dbReference>
<keyword evidence="8" id="KW-0862">Zinc</keyword>